<comment type="caution">
    <text evidence="6">The sequence shown here is derived from an EMBL/GenBank/DDBJ whole genome shotgun (WGS) entry which is preliminary data.</text>
</comment>
<evidence type="ECO:0000256" key="1">
    <source>
        <dbReference type="ARBA" id="ARBA00023015"/>
    </source>
</evidence>
<keyword evidence="7" id="KW-1185">Reference proteome</keyword>
<accession>A0ABV7YIX4</accession>
<dbReference type="InterPro" id="IPR011075">
    <property type="entry name" value="TetR_C"/>
</dbReference>
<evidence type="ECO:0000256" key="4">
    <source>
        <dbReference type="PROSITE-ProRule" id="PRU00335"/>
    </source>
</evidence>
<dbReference type="SUPFAM" id="SSF48498">
    <property type="entry name" value="Tetracyclin repressor-like, C-terminal domain"/>
    <property type="match status" value="1"/>
</dbReference>
<dbReference type="Pfam" id="PF16859">
    <property type="entry name" value="TetR_C_11"/>
    <property type="match status" value="1"/>
</dbReference>
<dbReference type="PANTHER" id="PTHR30055:SF148">
    <property type="entry name" value="TETR-FAMILY TRANSCRIPTIONAL REGULATOR"/>
    <property type="match status" value="1"/>
</dbReference>
<dbReference type="InterPro" id="IPR036271">
    <property type="entry name" value="Tet_transcr_reg_TetR-rel_C_sf"/>
</dbReference>
<keyword evidence="2 4" id="KW-0238">DNA-binding</keyword>
<dbReference type="InterPro" id="IPR001647">
    <property type="entry name" value="HTH_TetR"/>
</dbReference>
<reference evidence="7" key="1">
    <citation type="journal article" date="2019" name="Int. J. Syst. Evol. Microbiol.">
        <title>The Global Catalogue of Microorganisms (GCM) 10K type strain sequencing project: providing services to taxonomists for standard genome sequencing and annotation.</title>
        <authorList>
            <consortium name="The Broad Institute Genomics Platform"/>
            <consortium name="The Broad Institute Genome Sequencing Center for Infectious Disease"/>
            <person name="Wu L."/>
            <person name="Ma J."/>
        </authorList>
    </citation>
    <scope>NUCLEOTIDE SEQUENCE [LARGE SCALE GENOMIC DNA]</scope>
    <source>
        <strain evidence="7">CGMCC 4.7241</strain>
    </source>
</reference>
<dbReference type="InterPro" id="IPR009057">
    <property type="entry name" value="Homeodomain-like_sf"/>
</dbReference>
<dbReference type="Gene3D" id="1.10.10.60">
    <property type="entry name" value="Homeodomain-like"/>
    <property type="match status" value="1"/>
</dbReference>
<dbReference type="SUPFAM" id="SSF46689">
    <property type="entry name" value="Homeodomain-like"/>
    <property type="match status" value="1"/>
</dbReference>
<protein>
    <submittedName>
        <fullName evidence="6">TetR/AcrR family transcriptional regulator</fullName>
    </submittedName>
</protein>
<feature type="domain" description="HTH tetR-type" evidence="5">
    <location>
        <begin position="15"/>
        <end position="75"/>
    </location>
</feature>
<name>A0ABV7YIX4_9ACTN</name>
<sequence length="212" mass="22402">MSFPNPSPRGRPRDGARESAILDAVLAEVAEVGYEQVTIEAVARRAGASKATIYRRWNGKRDLVVAAVSAHQGGELAPVDTGTLRGDLLVLCQRLVATLASTHGSLILALLQGSARDPQLGDLIEQGAGQTGARLPDAVLRRAVERGELPATATTYAFDEVAGSVLIVRALVGAPMDDTYLTHLIDTILLPALRHESDERPPGPARFASAVL</sequence>
<dbReference type="InterPro" id="IPR050109">
    <property type="entry name" value="HTH-type_TetR-like_transc_reg"/>
</dbReference>
<evidence type="ECO:0000313" key="7">
    <source>
        <dbReference type="Proteomes" id="UP001595699"/>
    </source>
</evidence>
<evidence type="ECO:0000256" key="2">
    <source>
        <dbReference type="ARBA" id="ARBA00023125"/>
    </source>
</evidence>
<dbReference type="InterPro" id="IPR023772">
    <property type="entry name" value="DNA-bd_HTH_TetR-type_CS"/>
</dbReference>
<dbReference type="EMBL" id="JBHRZH010000022">
    <property type="protein sequence ID" value="MFC3764020.1"/>
    <property type="molecule type" value="Genomic_DNA"/>
</dbReference>
<evidence type="ECO:0000256" key="3">
    <source>
        <dbReference type="ARBA" id="ARBA00023163"/>
    </source>
</evidence>
<evidence type="ECO:0000313" key="6">
    <source>
        <dbReference type="EMBL" id="MFC3764020.1"/>
    </source>
</evidence>
<dbReference type="PRINTS" id="PR00455">
    <property type="entry name" value="HTHTETR"/>
</dbReference>
<dbReference type="PROSITE" id="PS01081">
    <property type="entry name" value="HTH_TETR_1"/>
    <property type="match status" value="1"/>
</dbReference>
<keyword evidence="3" id="KW-0804">Transcription</keyword>
<dbReference type="Proteomes" id="UP001595699">
    <property type="component" value="Unassembled WGS sequence"/>
</dbReference>
<dbReference type="RefSeq" id="WP_205116155.1">
    <property type="nucleotide sequence ID" value="NZ_JAFBCM010000001.1"/>
</dbReference>
<dbReference type="PANTHER" id="PTHR30055">
    <property type="entry name" value="HTH-TYPE TRANSCRIPTIONAL REGULATOR RUTR"/>
    <property type="match status" value="1"/>
</dbReference>
<proteinExistence type="predicted"/>
<feature type="DNA-binding region" description="H-T-H motif" evidence="4">
    <location>
        <begin position="38"/>
        <end position="57"/>
    </location>
</feature>
<dbReference type="Pfam" id="PF00440">
    <property type="entry name" value="TetR_N"/>
    <property type="match status" value="1"/>
</dbReference>
<organism evidence="6 7">
    <name type="scientific">Tenggerimyces flavus</name>
    <dbReference type="NCBI Taxonomy" id="1708749"/>
    <lineage>
        <taxon>Bacteria</taxon>
        <taxon>Bacillati</taxon>
        <taxon>Actinomycetota</taxon>
        <taxon>Actinomycetes</taxon>
        <taxon>Propionibacteriales</taxon>
        <taxon>Nocardioidaceae</taxon>
        <taxon>Tenggerimyces</taxon>
    </lineage>
</organism>
<gene>
    <name evidence="6" type="ORF">ACFOUW_24515</name>
</gene>
<dbReference type="Gene3D" id="1.10.357.10">
    <property type="entry name" value="Tetracycline Repressor, domain 2"/>
    <property type="match status" value="1"/>
</dbReference>
<evidence type="ECO:0000259" key="5">
    <source>
        <dbReference type="PROSITE" id="PS50977"/>
    </source>
</evidence>
<dbReference type="PROSITE" id="PS50977">
    <property type="entry name" value="HTH_TETR_2"/>
    <property type="match status" value="1"/>
</dbReference>
<keyword evidence="1" id="KW-0805">Transcription regulation</keyword>